<dbReference type="InterPro" id="IPR001640">
    <property type="entry name" value="Lgt"/>
</dbReference>
<gene>
    <name evidence="2" type="ORF">SUNI508_04454</name>
</gene>
<evidence type="ECO:0008006" key="4">
    <source>
        <dbReference type="Google" id="ProtNLM"/>
    </source>
</evidence>
<feature type="transmembrane region" description="Helical" evidence="1">
    <location>
        <begin position="456"/>
        <end position="476"/>
    </location>
</feature>
<feature type="transmembrane region" description="Helical" evidence="1">
    <location>
        <begin position="488"/>
        <end position="507"/>
    </location>
</feature>
<feature type="transmembrane region" description="Helical" evidence="1">
    <location>
        <begin position="281"/>
        <end position="302"/>
    </location>
</feature>
<keyword evidence="1" id="KW-0472">Membrane</keyword>
<reference evidence="2 3" key="1">
    <citation type="journal article" date="2024" name="J. Plant Pathol.">
        <title>Sequence and assembly of the genome of Seiridium unicorne, isolate CBS 538.82, causal agent of cypress canker disease.</title>
        <authorList>
            <person name="Scali E."/>
            <person name="Rocca G.D."/>
            <person name="Danti R."/>
            <person name="Garbelotto M."/>
            <person name="Barberini S."/>
            <person name="Baroncelli R."/>
            <person name="Emiliani G."/>
        </authorList>
    </citation>
    <scope>NUCLEOTIDE SEQUENCE [LARGE SCALE GENOMIC DNA]</scope>
    <source>
        <strain evidence="2 3">BM-138-508</strain>
    </source>
</reference>
<dbReference type="Pfam" id="PF01790">
    <property type="entry name" value="LGT"/>
    <property type="match status" value="1"/>
</dbReference>
<evidence type="ECO:0000256" key="1">
    <source>
        <dbReference type="SAM" id="Phobius"/>
    </source>
</evidence>
<name>A0ABR2V8B0_9PEZI</name>
<keyword evidence="1" id="KW-0812">Transmembrane</keyword>
<feature type="transmembrane region" description="Helical" evidence="1">
    <location>
        <begin position="52"/>
        <end position="77"/>
    </location>
</feature>
<feature type="transmembrane region" description="Helical" evidence="1">
    <location>
        <begin position="247"/>
        <end position="269"/>
    </location>
</feature>
<feature type="transmembrane region" description="Helical" evidence="1">
    <location>
        <begin position="204"/>
        <end position="221"/>
    </location>
</feature>
<comment type="caution">
    <text evidence="2">The sequence shown here is derived from an EMBL/GenBank/DDBJ whole genome shotgun (WGS) entry which is preliminary data.</text>
</comment>
<feature type="transmembrane region" description="Helical" evidence="1">
    <location>
        <begin position="12"/>
        <end position="31"/>
    </location>
</feature>
<organism evidence="2 3">
    <name type="scientific">Seiridium unicorne</name>
    <dbReference type="NCBI Taxonomy" id="138068"/>
    <lineage>
        <taxon>Eukaryota</taxon>
        <taxon>Fungi</taxon>
        <taxon>Dikarya</taxon>
        <taxon>Ascomycota</taxon>
        <taxon>Pezizomycotina</taxon>
        <taxon>Sordariomycetes</taxon>
        <taxon>Xylariomycetidae</taxon>
        <taxon>Amphisphaeriales</taxon>
        <taxon>Sporocadaceae</taxon>
        <taxon>Seiridium</taxon>
    </lineage>
</organism>
<keyword evidence="1" id="KW-1133">Transmembrane helix</keyword>
<feature type="transmembrane region" description="Helical" evidence="1">
    <location>
        <begin position="391"/>
        <end position="413"/>
    </location>
</feature>
<feature type="transmembrane region" description="Helical" evidence="1">
    <location>
        <begin position="519"/>
        <end position="539"/>
    </location>
</feature>
<accession>A0ABR2V8B0</accession>
<proteinExistence type="predicted"/>
<dbReference type="EMBL" id="JARVKF010000090">
    <property type="protein sequence ID" value="KAK9423160.1"/>
    <property type="molecule type" value="Genomic_DNA"/>
</dbReference>
<evidence type="ECO:0000313" key="2">
    <source>
        <dbReference type="EMBL" id="KAK9423160.1"/>
    </source>
</evidence>
<keyword evidence="3" id="KW-1185">Reference proteome</keyword>
<evidence type="ECO:0000313" key="3">
    <source>
        <dbReference type="Proteomes" id="UP001408356"/>
    </source>
</evidence>
<feature type="transmembrane region" description="Helical" evidence="1">
    <location>
        <begin position="551"/>
        <end position="570"/>
    </location>
</feature>
<feature type="transmembrane region" description="Helical" evidence="1">
    <location>
        <begin position="582"/>
        <end position="603"/>
    </location>
</feature>
<sequence length="664" mass="70725">MGPISSQSPQSFAYHYVLLGLTLYYAVEGGLKLICRRFRPDFHQKLKNDNRFLPFFGFAMGWLITLSSTPICIYAFMTSNPDASLHPSLSGQMCIGSRSILWVSELNRLEYLSAFIKHHFGALTHLIWHLHSDVALAPLYLIYASLTTELFSTATSMLTIAGYKSTNSLLARRIQQAHTIAVPLLRTPPVIYTAFSELPRLASVQRIFAAIFLTGFLWSFLRSTPRELRRLDMLPDLSTWQTKVRSLNLFGIFVSAAYWALVLSTLNLYSMSGGSGSWRTVSFLLFQAALSGFVGARAPSILSGGGKLLAPTGYWQQSGVAASVMAVLLSPFSDLYLSERLRLLSAAAVSLLLGEAVGRVGCHFAGCCGSSYSNALVNMDKRPNNHGHKGISVPLLVTLLSFIAYIAVTAGFLVNSSNLFQAAAVSLALHGSIRMVAEAFREDVPQSKTLGIKPTLAFAAVELLAGVLCMLLAPSVEQGFVQKVDINPAGLFPIFTSLSLPAILAGFTQTCSGSGMESLDSTGVAALAIPILLFGIAQACSSSGMKSSDPISWTLALPMLLLGGLTQACSGSGMESLDSTGVAALAVPMLLFGIAQVCSGSGMKAIEPSAVALALPSASLGLFTQAFPGSGMESVENEDSTENVKLKANQLMLPLSPIQPCGGV</sequence>
<dbReference type="Proteomes" id="UP001408356">
    <property type="component" value="Unassembled WGS sequence"/>
</dbReference>
<protein>
    <recommendedName>
        <fullName evidence="4">Dolichol kinase</fullName>
    </recommendedName>
</protein>